<dbReference type="PANTHER" id="PTHR44086:SF10">
    <property type="entry name" value="THIOSULFATE SULFURTRANSFERASE_RHODANESE-LIKE DOMAIN-CONTAINING PROTEIN 3"/>
    <property type="match status" value="1"/>
</dbReference>
<protein>
    <submittedName>
        <fullName evidence="3">Putative rhodanese domain-containing protein</fullName>
    </submittedName>
</protein>
<reference evidence="3 4" key="1">
    <citation type="submission" date="2015-05" db="EMBL/GenBank/DDBJ databases">
        <title>Distinctive expansion of gene families associated with plant cell wall degradation and secondary metabolism in the genomes of grapevine trunk pathogens.</title>
        <authorList>
            <person name="Lawrence D.P."/>
            <person name="Travadon R."/>
            <person name="Rolshausen P.E."/>
            <person name="Baumgartner K."/>
        </authorList>
    </citation>
    <scope>NUCLEOTIDE SEQUENCE [LARGE SCALE GENOMIC DNA]</scope>
    <source>
        <strain evidence="3">UCRPC4</strain>
    </source>
</reference>
<keyword evidence="4" id="KW-1185">Reference proteome</keyword>
<evidence type="ECO:0000256" key="1">
    <source>
        <dbReference type="SAM" id="MobiDB-lite"/>
    </source>
</evidence>
<dbReference type="InterPro" id="IPR036873">
    <property type="entry name" value="Rhodanese-like_dom_sf"/>
</dbReference>
<dbReference type="PROSITE" id="PS50206">
    <property type="entry name" value="RHODANESE_3"/>
    <property type="match status" value="1"/>
</dbReference>
<feature type="domain" description="Rhodanese" evidence="2">
    <location>
        <begin position="7"/>
        <end position="101"/>
    </location>
</feature>
<dbReference type="AlphaFoldDB" id="A0A0G2DPQ5"/>
<dbReference type="GO" id="GO:0004792">
    <property type="term" value="F:thiosulfate-cyanide sulfurtransferase activity"/>
    <property type="evidence" value="ECO:0007669"/>
    <property type="project" value="TreeGrafter"/>
</dbReference>
<sequence>MDLRSTDSREPGELKKSGHIPGAINIPITSNPDSFHITQEEFEDKFGFPRPGKDQELVFYCKAGVRSRAAAALASDAGYTSVGEYPGSWVDWEEKGGKIER</sequence>
<dbReference type="SMART" id="SM00450">
    <property type="entry name" value="RHOD"/>
    <property type="match status" value="1"/>
</dbReference>
<dbReference type="Proteomes" id="UP000053317">
    <property type="component" value="Unassembled WGS sequence"/>
</dbReference>
<gene>
    <name evidence="3" type="ORF">UCRPC4_g06986</name>
</gene>
<dbReference type="SUPFAM" id="SSF52821">
    <property type="entry name" value="Rhodanese/Cell cycle control phosphatase"/>
    <property type="match status" value="1"/>
</dbReference>
<dbReference type="InterPro" id="IPR001763">
    <property type="entry name" value="Rhodanese-like_dom"/>
</dbReference>
<dbReference type="PANTHER" id="PTHR44086">
    <property type="entry name" value="THIOSULFATE SULFURTRANSFERASE RDL2, MITOCHONDRIAL-RELATED"/>
    <property type="match status" value="1"/>
</dbReference>
<feature type="region of interest" description="Disordered" evidence="1">
    <location>
        <begin position="1"/>
        <end position="32"/>
    </location>
</feature>
<comment type="caution">
    <text evidence="3">The sequence shown here is derived from an EMBL/GenBank/DDBJ whole genome shotgun (WGS) entry which is preliminary data.</text>
</comment>
<name>A0A0G2DPQ5_PHACM</name>
<feature type="compositionally biased region" description="Basic and acidic residues" evidence="1">
    <location>
        <begin position="1"/>
        <end position="16"/>
    </location>
</feature>
<organism evidence="3 4">
    <name type="scientific">Phaeomoniella chlamydospora</name>
    <name type="common">Phaeoacremonium chlamydosporum</name>
    <dbReference type="NCBI Taxonomy" id="158046"/>
    <lineage>
        <taxon>Eukaryota</taxon>
        <taxon>Fungi</taxon>
        <taxon>Dikarya</taxon>
        <taxon>Ascomycota</taxon>
        <taxon>Pezizomycotina</taxon>
        <taxon>Eurotiomycetes</taxon>
        <taxon>Chaetothyriomycetidae</taxon>
        <taxon>Phaeomoniellales</taxon>
        <taxon>Phaeomoniellaceae</taxon>
        <taxon>Phaeomoniella</taxon>
    </lineage>
</organism>
<evidence type="ECO:0000313" key="4">
    <source>
        <dbReference type="Proteomes" id="UP000053317"/>
    </source>
</evidence>
<dbReference type="Gene3D" id="3.40.250.10">
    <property type="entry name" value="Rhodanese-like domain"/>
    <property type="match status" value="1"/>
</dbReference>
<reference evidence="3 4" key="2">
    <citation type="submission" date="2015-05" db="EMBL/GenBank/DDBJ databases">
        <authorList>
            <person name="Morales-Cruz A."/>
            <person name="Amrine K.C."/>
            <person name="Cantu D."/>
        </authorList>
    </citation>
    <scope>NUCLEOTIDE SEQUENCE [LARGE SCALE GENOMIC DNA]</scope>
    <source>
        <strain evidence="3">UCRPC4</strain>
    </source>
</reference>
<dbReference type="OrthoDB" id="566238at2759"/>
<evidence type="ECO:0000313" key="3">
    <source>
        <dbReference type="EMBL" id="KKY13027.1"/>
    </source>
</evidence>
<evidence type="ECO:0000259" key="2">
    <source>
        <dbReference type="PROSITE" id="PS50206"/>
    </source>
</evidence>
<accession>A0A0G2DPQ5</accession>
<dbReference type="GO" id="GO:0005739">
    <property type="term" value="C:mitochondrion"/>
    <property type="evidence" value="ECO:0007669"/>
    <property type="project" value="TreeGrafter"/>
</dbReference>
<dbReference type="Pfam" id="PF00581">
    <property type="entry name" value="Rhodanese"/>
    <property type="match status" value="1"/>
</dbReference>
<proteinExistence type="predicted"/>
<dbReference type="EMBL" id="LCWF01000667">
    <property type="protein sequence ID" value="KKY13027.1"/>
    <property type="molecule type" value="Genomic_DNA"/>
</dbReference>